<organism evidence="1 2">
    <name type="scientific">Hymenobacter caeli</name>
    <dbReference type="NCBI Taxonomy" id="2735894"/>
    <lineage>
        <taxon>Bacteria</taxon>
        <taxon>Pseudomonadati</taxon>
        <taxon>Bacteroidota</taxon>
        <taxon>Cytophagia</taxon>
        <taxon>Cytophagales</taxon>
        <taxon>Hymenobacteraceae</taxon>
        <taxon>Hymenobacter</taxon>
    </lineage>
</organism>
<dbReference type="InterPro" id="IPR029058">
    <property type="entry name" value="AB_hydrolase_fold"/>
</dbReference>
<comment type="caution">
    <text evidence="1">The sequence shown here is derived from an EMBL/GenBank/DDBJ whole genome shotgun (WGS) entry which is preliminary data.</text>
</comment>
<reference evidence="1 2" key="1">
    <citation type="submission" date="2020-05" db="EMBL/GenBank/DDBJ databases">
        <title>Genomic Encyclopedia of Type Strains, Phase IV (KMG-V): Genome sequencing to study the core and pangenomes of soil and plant-associated prokaryotes.</title>
        <authorList>
            <person name="Whitman W."/>
        </authorList>
    </citation>
    <scope>NUCLEOTIDE SEQUENCE [LARGE SCALE GENOMIC DNA]</scope>
    <source>
        <strain evidence="1 2">9A</strain>
    </source>
</reference>
<evidence type="ECO:0000313" key="2">
    <source>
        <dbReference type="Proteomes" id="UP000779507"/>
    </source>
</evidence>
<protein>
    <submittedName>
        <fullName evidence="1">Pimeloyl-ACP methyl ester carboxylesterase</fullName>
    </submittedName>
</protein>
<gene>
    <name evidence="1" type="ORF">HNP98_000813</name>
</gene>
<dbReference type="SUPFAM" id="SSF53474">
    <property type="entry name" value="alpha/beta-Hydrolases"/>
    <property type="match status" value="1"/>
</dbReference>
<proteinExistence type="predicted"/>
<sequence length="323" mass="35460">MPVRLAFVSAIIWLLWAPVARAQPVHKHVLRLEKSTTATAVEDFPGKRTFYQIDAATAPARGLLVLLPGRGEPARDVLSATSLAQQAAGRGFVVLLIGLNDRISLDASGTRFLDAAIGQVVRQRPALARRVVVGGFSAGGQLAFAYAEKLVRDSIQRPWRVRAVLGVDPPLDLAEHWHRAQYHLEHQDCTAFRAGDQRILSELTHELGGSPEQFPEAYRSRSAFLRSDPGGGEAQWLKALPVRLYCEPDLAFWQQSCPALQPLDLNAYGATALVAGLQRQGNTRAQYIETTGKGYAGKRRMPHSWSIVDAPDCAAWLQRCIAE</sequence>
<dbReference type="EMBL" id="JABSNP010000003">
    <property type="protein sequence ID" value="NRT18002.1"/>
    <property type="molecule type" value="Genomic_DNA"/>
</dbReference>
<accession>A0ABX2FNI7</accession>
<dbReference type="Proteomes" id="UP000779507">
    <property type="component" value="Unassembled WGS sequence"/>
</dbReference>
<dbReference type="Gene3D" id="3.40.50.1820">
    <property type="entry name" value="alpha/beta hydrolase"/>
    <property type="match status" value="1"/>
</dbReference>
<name>A0ABX2FNI7_9BACT</name>
<evidence type="ECO:0000313" key="1">
    <source>
        <dbReference type="EMBL" id="NRT18002.1"/>
    </source>
</evidence>
<dbReference type="RefSeq" id="WP_173808771.1">
    <property type="nucleotide sequence ID" value="NZ_JABSNP010000003.1"/>
</dbReference>
<keyword evidence="2" id="KW-1185">Reference proteome</keyword>